<dbReference type="AlphaFoldDB" id="A0A7W0CM31"/>
<evidence type="ECO:0000313" key="1">
    <source>
        <dbReference type="EMBL" id="MBA2893465.1"/>
    </source>
</evidence>
<proteinExistence type="predicted"/>
<dbReference type="EMBL" id="JACDUR010000005">
    <property type="protein sequence ID" value="MBA2893465.1"/>
    <property type="molecule type" value="Genomic_DNA"/>
</dbReference>
<gene>
    <name evidence="1" type="ORF">HNR30_004826</name>
</gene>
<evidence type="ECO:0000313" key="2">
    <source>
        <dbReference type="Proteomes" id="UP000530928"/>
    </source>
</evidence>
<name>A0A7W0CM31_9ACTN</name>
<dbReference type="RefSeq" id="WP_181612277.1">
    <property type="nucleotide sequence ID" value="NZ_BAABAM010000017.1"/>
</dbReference>
<organism evidence="1 2">
    <name type="scientific">Nonomuraea soli</name>
    <dbReference type="NCBI Taxonomy" id="1032476"/>
    <lineage>
        <taxon>Bacteria</taxon>
        <taxon>Bacillati</taxon>
        <taxon>Actinomycetota</taxon>
        <taxon>Actinomycetes</taxon>
        <taxon>Streptosporangiales</taxon>
        <taxon>Streptosporangiaceae</taxon>
        <taxon>Nonomuraea</taxon>
    </lineage>
</organism>
<keyword evidence="2" id="KW-1185">Reference proteome</keyword>
<comment type="caution">
    <text evidence="1">The sequence shown here is derived from an EMBL/GenBank/DDBJ whole genome shotgun (WGS) entry which is preliminary data.</text>
</comment>
<reference evidence="1 2" key="1">
    <citation type="submission" date="2020-07" db="EMBL/GenBank/DDBJ databases">
        <title>Genomic Encyclopedia of Type Strains, Phase IV (KMG-IV): sequencing the most valuable type-strain genomes for metagenomic binning, comparative biology and taxonomic classification.</title>
        <authorList>
            <person name="Goeker M."/>
        </authorList>
    </citation>
    <scope>NUCLEOTIDE SEQUENCE [LARGE SCALE GENOMIC DNA]</scope>
    <source>
        <strain evidence="1 2">DSM 45533</strain>
    </source>
</reference>
<dbReference type="Proteomes" id="UP000530928">
    <property type="component" value="Unassembled WGS sequence"/>
</dbReference>
<accession>A0A7W0CM31</accession>
<protein>
    <submittedName>
        <fullName evidence="1">Uncharacterized protein</fullName>
    </submittedName>
</protein>
<sequence length="98" mass="10867">MRADVTERVEGEQLRQLTMLQELLADRGVRALLVRHLRLALFPNRYDPPQHGGPMLVVGEAQITGGPAFHVDDGHGRSADFFDADEAAAYIRSLTVRS</sequence>